<feature type="transmembrane region" description="Helical" evidence="6">
    <location>
        <begin position="316"/>
        <end position="338"/>
    </location>
</feature>
<feature type="transmembrane region" description="Helical" evidence="6">
    <location>
        <begin position="350"/>
        <end position="369"/>
    </location>
</feature>
<comment type="subcellular location">
    <subcellularLocation>
        <location evidence="1">Membrane</location>
        <topology evidence="1">Multi-pass membrane protein</topology>
    </subcellularLocation>
</comment>
<evidence type="ECO:0000313" key="8">
    <source>
        <dbReference type="EMBL" id="RDK97259.1"/>
    </source>
</evidence>
<dbReference type="Pfam" id="PF03600">
    <property type="entry name" value="CitMHS"/>
    <property type="match status" value="1"/>
</dbReference>
<keyword evidence="3 6" id="KW-0812">Transmembrane</keyword>
<feature type="domain" description="Citrate transporter-like" evidence="7">
    <location>
        <begin position="18"/>
        <end position="309"/>
    </location>
</feature>
<evidence type="ECO:0000256" key="5">
    <source>
        <dbReference type="ARBA" id="ARBA00023136"/>
    </source>
</evidence>
<dbReference type="RefSeq" id="WP_115456996.1">
    <property type="nucleotide sequence ID" value="NZ_QRAP01000001.1"/>
</dbReference>
<evidence type="ECO:0000256" key="4">
    <source>
        <dbReference type="ARBA" id="ARBA00022989"/>
    </source>
</evidence>
<dbReference type="EMBL" id="QRAP01000001">
    <property type="protein sequence ID" value="RDK97259.1"/>
    <property type="molecule type" value="Genomic_DNA"/>
</dbReference>
<keyword evidence="4 6" id="KW-1133">Transmembrane helix</keyword>
<dbReference type="Proteomes" id="UP000254848">
    <property type="component" value="Unassembled WGS sequence"/>
</dbReference>
<dbReference type="PANTHER" id="PTHR43568">
    <property type="entry name" value="P PROTEIN"/>
    <property type="match status" value="1"/>
</dbReference>
<evidence type="ECO:0000256" key="6">
    <source>
        <dbReference type="SAM" id="Phobius"/>
    </source>
</evidence>
<feature type="transmembrane region" description="Helical" evidence="6">
    <location>
        <begin position="48"/>
        <end position="71"/>
    </location>
</feature>
<sequence length="373" mass="40911">MPSPLTALLKPFLRDRLLHILLVAGIVLTLYQPAAVSSFPRWIDWPTIVTLIGLMLLTKSVELSGYFVWLGRRLTLRMRNERTLALFLVSTSALLSTFLTNDVALFIVVPLTVTLKKLVGIPVRRLIIFEALAVNVGSLLTPIGNPQNILLWNRSGVGFLTFIQSMLPLAAVLMVLLWLAVWLFFPSRTIRPATADAEATGKRTLLWACLLLYVAFIVLVDLKMAFPGLLLVAIALLFLDRRVLLAIDWPLILVFIAMFIDVKLLSQLPFLQPVAAQAAALHDGGLYLTGILLSQVISNVPATIMMLNFVPSGVTLAYAVNIGGFGFALGSMANLIALRLANESRIWLRFHAFSIPALLLAALLGWLLLPASG</sequence>
<keyword evidence="2" id="KW-0813">Transport</keyword>
<evidence type="ECO:0000313" key="9">
    <source>
        <dbReference type="Proteomes" id="UP000254848"/>
    </source>
</evidence>
<feature type="transmembrane region" description="Helical" evidence="6">
    <location>
        <begin position="286"/>
        <end position="310"/>
    </location>
</feature>
<dbReference type="InterPro" id="IPR004680">
    <property type="entry name" value="Cit_transptr-like_dom"/>
</dbReference>
<accession>A0A370R4A5</accession>
<evidence type="ECO:0000259" key="7">
    <source>
        <dbReference type="Pfam" id="PF03600"/>
    </source>
</evidence>
<feature type="transmembrane region" description="Helical" evidence="6">
    <location>
        <begin position="205"/>
        <end position="238"/>
    </location>
</feature>
<feature type="transmembrane region" description="Helical" evidence="6">
    <location>
        <begin position="244"/>
        <end position="265"/>
    </location>
</feature>
<keyword evidence="9" id="KW-1185">Reference proteome</keyword>
<proteinExistence type="predicted"/>
<gene>
    <name evidence="8" type="ORF">C8D90_101705</name>
</gene>
<reference evidence="8 9" key="1">
    <citation type="submission" date="2018-07" db="EMBL/GenBank/DDBJ databases">
        <title>Genomic Encyclopedia of Type Strains, Phase IV (KMG-IV): sequencing the most valuable type-strain genomes for metagenomic binning, comparative biology and taxonomic classification.</title>
        <authorList>
            <person name="Goeker M."/>
        </authorList>
    </citation>
    <scope>NUCLEOTIDE SEQUENCE [LARGE SCALE GENOMIC DNA]</scope>
    <source>
        <strain evidence="8 9">DSM 103736</strain>
    </source>
</reference>
<dbReference type="GO" id="GO:0055085">
    <property type="term" value="P:transmembrane transport"/>
    <property type="evidence" value="ECO:0007669"/>
    <property type="project" value="InterPro"/>
</dbReference>
<dbReference type="AlphaFoldDB" id="A0A370R4A5"/>
<organism evidence="8 9">
    <name type="scientific">Enterobacillus tribolii</name>
    <dbReference type="NCBI Taxonomy" id="1487935"/>
    <lineage>
        <taxon>Bacteria</taxon>
        <taxon>Pseudomonadati</taxon>
        <taxon>Pseudomonadota</taxon>
        <taxon>Gammaproteobacteria</taxon>
        <taxon>Enterobacterales</taxon>
        <taxon>Hafniaceae</taxon>
        <taxon>Enterobacillus</taxon>
    </lineage>
</organism>
<dbReference type="PANTHER" id="PTHR43568:SF1">
    <property type="entry name" value="P PROTEIN"/>
    <property type="match status" value="1"/>
</dbReference>
<feature type="transmembrane region" description="Helical" evidence="6">
    <location>
        <begin position="83"/>
        <end position="109"/>
    </location>
</feature>
<keyword evidence="5 6" id="KW-0472">Membrane</keyword>
<protein>
    <submittedName>
        <fullName evidence="8">YbiR family transporter</fullName>
    </submittedName>
</protein>
<evidence type="ECO:0000256" key="1">
    <source>
        <dbReference type="ARBA" id="ARBA00004141"/>
    </source>
</evidence>
<dbReference type="OrthoDB" id="3177666at2"/>
<feature type="transmembrane region" description="Helical" evidence="6">
    <location>
        <begin position="162"/>
        <end position="185"/>
    </location>
</feature>
<comment type="caution">
    <text evidence="8">The sequence shown here is derived from an EMBL/GenBank/DDBJ whole genome shotgun (WGS) entry which is preliminary data.</text>
</comment>
<evidence type="ECO:0000256" key="2">
    <source>
        <dbReference type="ARBA" id="ARBA00022448"/>
    </source>
</evidence>
<evidence type="ECO:0000256" key="3">
    <source>
        <dbReference type="ARBA" id="ARBA00022692"/>
    </source>
</evidence>
<dbReference type="GO" id="GO:0016020">
    <property type="term" value="C:membrane"/>
    <property type="evidence" value="ECO:0007669"/>
    <property type="project" value="UniProtKB-SubCell"/>
</dbReference>
<dbReference type="InterPro" id="IPR051475">
    <property type="entry name" value="Diverse_Ion_Transporter"/>
</dbReference>
<name>A0A370R4A5_9GAMM</name>